<evidence type="ECO:0000259" key="1">
    <source>
        <dbReference type="Pfam" id="PF14226"/>
    </source>
</evidence>
<dbReference type="Pfam" id="PF14226">
    <property type="entry name" value="DIOX_N"/>
    <property type="match status" value="1"/>
</dbReference>
<dbReference type="AlphaFoldDB" id="A0A9W8Y9L6"/>
<organism evidence="2 3">
    <name type="scientific">Neocucurbitaria cava</name>
    <dbReference type="NCBI Taxonomy" id="798079"/>
    <lineage>
        <taxon>Eukaryota</taxon>
        <taxon>Fungi</taxon>
        <taxon>Dikarya</taxon>
        <taxon>Ascomycota</taxon>
        <taxon>Pezizomycotina</taxon>
        <taxon>Dothideomycetes</taxon>
        <taxon>Pleosporomycetidae</taxon>
        <taxon>Pleosporales</taxon>
        <taxon>Pleosporineae</taxon>
        <taxon>Cucurbitariaceae</taxon>
        <taxon>Neocucurbitaria</taxon>
    </lineage>
</organism>
<sequence length="68" mass="7879">MGVALVEIERMFELSKEFFALPRQVKQEISIRWTAAANNHGWISEGAESLDPARQKRPDVKEYDYLIV</sequence>
<dbReference type="Gene3D" id="2.60.120.330">
    <property type="entry name" value="B-lactam Antibiotic, Isopenicillin N Synthase, Chain"/>
    <property type="match status" value="1"/>
</dbReference>
<gene>
    <name evidence="2" type="ORF">N0V83_005815</name>
</gene>
<feature type="domain" description="Non-haem dioxygenase N-terminal" evidence="1">
    <location>
        <begin position="2"/>
        <end position="65"/>
    </location>
</feature>
<dbReference type="Proteomes" id="UP001140560">
    <property type="component" value="Unassembled WGS sequence"/>
</dbReference>
<dbReference type="OrthoDB" id="288590at2759"/>
<dbReference type="InterPro" id="IPR026992">
    <property type="entry name" value="DIOX_N"/>
</dbReference>
<evidence type="ECO:0000313" key="2">
    <source>
        <dbReference type="EMBL" id="KAJ4370051.1"/>
    </source>
</evidence>
<protein>
    <recommendedName>
        <fullName evidence="1">Non-haem dioxygenase N-terminal domain-containing protein</fullName>
    </recommendedName>
</protein>
<comment type="caution">
    <text evidence="2">The sequence shown here is derived from an EMBL/GenBank/DDBJ whole genome shotgun (WGS) entry which is preliminary data.</text>
</comment>
<dbReference type="InterPro" id="IPR027443">
    <property type="entry name" value="IPNS-like_sf"/>
</dbReference>
<accession>A0A9W8Y9L6</accession>
<dbReference type="SUPFAM" id="SSF51197">
    <property type="entry name" value="Clavaminate synthase-like"/>
    <property type="match status" value="1"/>
</dbReference>
<keyword evidence="3" id="KW-1185">Reference proteome</keyword>
<evidence type="ECO:0000313" key="3">
    <source>
        <dbReference type="Proteomes" id="UP001140560"/>
    </source>
</evidence>
<reference evidence="2" key="1">
    <citation type="submission" date="2022-10" db="EMBL/GenBank/DDBJ databases">
        <title>Tapping the CABI collections for fungal endophytes: first genome assemblies for Collariella, Neodidymelliopsis, Ascochyta clinopodiicola, Didymella pomorum, Didymosphaeria variabile, Neocosmospora piperis and Neocucurbitaria cava.</title>
        <authorList>
            <person name="Hill R."/>
        </authorList>
    </citation>
    <scope>NUCLEOTIDE SEQUENCE</scope>
    <source>
        <strain evidence="2">IMI 356814</strain>
    </source>
</reference>
<dbReference type="EMBL" id="JAPEUY010000009">
    <property type="protein sequence ID" value="KAJ4370051.1"/>
    <property type="molecule type" value="Genomic_DNA"/>
</dbReference>
<name>A0A9W8Y9L6_9PLEO</name>
<proteinExistence type="predicted"/>